<evidence type="ECO:0000313" key="3">
    <source>
        <dbReference type="Proteomes" id="UP000265520"/>
    </source>
</evidence>
<proteinExistence type="predicted"/>
<reference evidence="2 3" key="1">
    <citation type="journal article" date="2018" name="Front. Plant Sci.">
        <title>Red Clover (Trifolium pratense) and Zigzag Clover (T. medium) - A Picture of Genomic Similarities and Differences.</title>
        <authorList>
            <person name="Dluhosova J."/>
            <person name="Istvanek J."/>
            <person name="Nedelnik J."/>
            <person name="Repkova J."/>
        </authorList>
    </citation>
    <scope>NUCLEOTIDE SEQUENCE [LARGE SCALE GENOMIC DNA]</scope>
    <source>
        <strain evidence="3">cv. 10/8</strain>
        <tissue evidence="2">Leaf</tissue>
    </source>
</reference>
<accession>A0A392U9Q3</accession>
<keyword evidence="3" id="KW-1185">Reference proteome</keyword>
<name>A0A392U9Q3_9FABA</name>
<evidence type="ECO:0000313" key="2">
    <source>
        <dbReference type="EMBL" id="MCI70243.1"/>
    </source>
</evidence>
<feature type="region of interest" description="Disordered" evidence="1">
    <location>
        <begin position="1"/>
        <end position="46"/>
    </location>
</feature>
<feature type="compositionally biased region" description="Acidic residues" evidence="1">
    <location>
        <begin position="31"/>
        <end position="40"/>
    </location>
</feature>
<feature type="non-terminal residue" evidence="2">
    <location>
        <position position="46"/>
    </location>
</feature>
<dbReference type="EMBL" id="LXQA010771647">
    <property type="protein sequence ID" value="MCI70243.1"/>
    <property type="molecule type" value="Genomic_DNA"/>
</dbReference>
<sequence length="46" mass="5026">MDPKSDEGVFLDDSADEKTTDVADDTIASDLQDDLQDDEPVTVKEP</sequence>
<evidence type="ECO:0000256" key="1">
    <source>
        <dbReference type="SAM" id="MobiDB-lite"/>
    </source>
</evidence>
<comment type="caution">
    <text evidence="2">The sequence shown here is derived from an EMBL/GenBank/DDBJ whole genome shotgun (WGS) entry which is preliminary data.</text>
</comment>
<organism evidence="2 3">
    <name type="scientific">Trifolium medium</name>
    <dbReference type="NCBI Taxonomy" id="97028"/>
    <lineage>
        <taxon>Eukaryota</taxon>
        <taxon>Viridiplantae</taxon>
        <taxon>Streptophyta</taxon>
        <taxon>Embryophyta</taxon>
        <taxon>Tracheophyta</taxon>
        <taxon>Spermatophyta</taxon>
        <taxon>Magnoliopsida</taxon>
        <taxon>eudicotyledons</taxon>
        <taxon>Gunneridae</taxon>
        <taxon>Pentapetalae</taxon>
        <taxon>rosids</taxon>
        <taxon>fabids</taxon>
        <taxon>Fabales</taxon>
        <taxon>Fabaceae</taxon>
        <taxon>Papilionoideae</taxon>
        <taxon>50 kb inversion clade</taxon>
        <taxon>NPAAA clade</taxon>
        <taxon>Hologalegina</taxon>
        <taxon>IRL clade</taxon>
        <taxon>Trifolieae</taxon>
        <taxon>Trifolium</taxon>
    </lineage>
</organism>
<dbReference type="AlphaFoldDB" id="A0A392U9Q3"/>
<protein>
    <submittedName>
        <fullName evidence="2">Uncharacterized protein</fullName>
    </submittedName>
</protein>
<dbReference type="Proteomes" id="UP000265520">
    <property type="component" value="Unassembled WGS sequence"/>
</dbReference>